<evidence type="ECO:0000313" key="3">
    <source>
        <dbReference type="Proteomes" id="UP000070344"/>
    </source>
</evidence>
<sequence length="145" mass="16582">MTIYPREKLSSETVKSFVDSLEAGYADFPKIRVQRLVLESGEEELAIIDGVHRRDAYQEYNKRVDDKKKIEKVEAEPVVSEDPVPKSEHLGAEGRSNQGQPRVWRQAQPCVPERSRSWSEKCPRSSIPMRGSRGARESPKTSRTR</sequence>
<keyword evidence="3" id="KW-1185">Reference proteome</keyword>
<organism evidence="2 3">
    <name type="scientific">candidate division MSBL1 archaeon SCGC-AAA259O05</name>
    <dbReference type="NCBI Taxonomy" id="1698271"/>
    <lineage>
        <taxon>Archaea</taxon>
        <taxon>Methanobacteriati</taxon>
        <taxon>Methanobacteriota</taxon>
        <taxon>candidate division MSBL1</taxon>
    </lineage>
</organism>
<accession>A0A133UWG2</accession>
<dbReference type="Proteomes" id="UP000070344">
    <property type="component" value="Unassembled WGS sequence"/>
</dbReference>
<evidence type="ECO:0000313" key="2">
    <source>
        <dbReference type="EMBL" id="KXA98525.1"/>
    </source>
</evidence>
<dbReference type="AlphaFoldDB" id="A0A133UWG2"/>
<evidence type="ECO:0008006" key="4">
    <source>
        <dbReference type="Google" id="ProtNLM"/>
    </source>
</evidence>
<feature type="region of interest" description="Disordered" evidence="1">
    <location>
        <begin position="64"/>
        <end position="145"/>
    </location>
</feature>
<reference evidence="2 3" key="1">
    <citation type="journal article" date="2016" name="Sci. Rep.">
        <title>Metabolic traits of an uncultured archaeal lineage -MSBL1- from brine pools of the Red Sea.</title>
        <authorList>
            <person name="Mwirichia R."/>
            <person name="Alam I."/>
            <person name="Rashid M."/>
            <person name="Vinu M."/>
            <person name="Ba-Alawi W."/>
            <person name="Anthony Kamau A."/>
            <person name="Kamanda Ngugi D."/>
            <person name="Goker M."/>
            <person name="Klenk H.P."/>
            <person name="Bajic V."/>
            <person name="Stingl U."/>
        </authorList>
    </citation>
    <scope>NUCLEOTIDE SEQUENCE [LARGE SCALE GENOMIC DNA]</scope>
    <source>
        <strain evidence="2">SCGC-AAA259O05</strain>
    </source>
</reference>
<gene>
    <name evidence="2" type="ORF">AKJ41_06525</name>
</gene>
<comment type="caution">
    <text evidence="2">The sequence shown here is derived from an EMBL/GenBank/DDBJ whole genome shotgun (WGS) entry which is preliminary data.</text>
</comment>
<dbReference type="EMBL" id="LHXV01000146">
    <property type="protein sequence ID" value="KXA98525.1"/>
    <property type="molecule type" value="Genomic_DNA"/>
</dbReference>
<protein>
    <recommendedName>
        <fullName evidence="4">ParB/Sulfiredoxin domain-containing protein</fullName>
    </recommendedName>
</protein>
<feature type="compositionally biased region" description="Basic and acidic residues" evidence="1">
    <location>
        <begin position="83"/>
        <end position="92"/>
    </location>
</feature>
<feature type="compositionally biased region" description="Basic and acidic residues" evidence="1">
    <location>
        <begin position="64"/>
        <end position="75"/>
    </location>
</feature>
<evidence type="ECO:0000256" key="1">
    <source>
        <dbReference type="SAM" id="MobiDB-lite"/>
    </source>
</evidence>
<feature type="compositionally biased region" description="Basic and acidic residues" evidence="1">
    <location>
        <begin position="134"/>
        <end position="145"/>
    </location>
</feature>
<proteinExistence type="predicted"/>
<name>A0A133UWG2_9EURY</name>
<feature type="compositionally biased region" description="Basic and acidic residues" evidence="1">
    <location>
        <begin position="113"/>
        <end position="123"/>
    </location>
</feature>